<dbReference type="Proteomes" id="UP000002009">
    <property type="component" value="Chromosome 11"/>
</dbReference>
<evidence type="ECO:0000256" key="2">
    <source>
        <dbReference type="SAM" id="Phobius"/>
    </source>
</evidence>
<keyword evidence="2" id="KW-0472">Membrane</keyword>
<feature type="compositionally biased region" description="Pro residues" evidence="1">
    <location>
        <begin position="317"/>
        <end position="331"/>
    </location>
</feature>
<dbReference type="RefSeq" id="XP_002505029.1">
    <property type="nucleotide sequence ID" value="XM_002504983.1"/>
</dbReference>
<dbReference type="KEGG" id="mis:MICPUN_62722"/>
<evidence type="ECO:0000256" key="1">
    <source>
        <dbReference type="SAM" id="MobiDB-lite"/>
    </source>
</evidence>
<feature type="compositionally biased region" description="Gly residues" evidence="1">
    <location>
        <begin position="334"/>
        <end position="355"/>
    </location>
</feature>
<sequence>MAVSREIPPFEPTTRNTQTTRKSDVIRDPEPLLRAASDTARACDPSRSQIRSTREPKKAIPASRDVNLREPAPWPSSRDCEIPGQFSKQKGKTMLEKLVPIPPEFYDDHKDEDLITGKGTIFPFAVFLYFMQWAAFLGFCLFYWYHPSSQVTQSKLENNWDYGRHAGWNCTPMLNDPFYRARYNHDTCKELMLKPTEVKTLKINVDPACTPIENSTGTFPCENATAFRFIPFKGMEGLGGKRGVVQPGSLIDNTYDSTDTNGIQAELEKIFAPLKELNTCGSIGFHWKNKGGWGKSKVDKMASFDIFVDQMKKKDPSPPPPPVASPPPPPAASGSGGHGTPAPSGGGGGTPAPSGSGGTACCSTGNVGATAKCTGTCQFGAMGPCLASASEIDCEDNSNCGNSACSADPCGAGCPSGRRRLNFAMDAMMGGMGDMGDQQEVDAGGAGCGPIPTLPDGSCDYSGSTAPAGQFFIPGGGTINLSDLANYGFDTSDGSTYEPCSITKAEALLMFEKYMTTHDPCEWAKHNAPYMCTKQGPPAPSAVFSLAYANALLAYSIFSAVCVQVFFASSKKKKKDVEETPAAGDGKETPATAV</sequence>
<dbReference type="AlphaFoldDB" id="C1EES0"/>
<dbReference type="EMBL" id="CP001330">
    <property type="protein sequence ID" value="ACO66287.1"/>
    <property type="molecule type" value="Genomic_DNA"/>
</dbReference>
<protein>
    <submittedName>
        <fullName evidence="3">Uncharacterized protein</fullName>
    </submittedName>
</protein>
<gene>
    <name evidence="3" type="ORF">MICPUN_62722</name>
</gene>
<dbReference type="GeneID" id="8247745"/>
<evidence type="ECO:0000313" key="3">
    <source>
        <dbReference type="EMBL" id="ACO66287.1"/>
    </source>
</evidence>
<reference evidence="3 4" key="1">
    <citation type="journal article" date="2009" name="Science">
        <title>Green evolution and dynamic adaptations revealed by genomes of the marine picoeukaryotes Micromonas.</title>
        <authorList>
            <person name="Worden A.Z."/>
            <person name="Lee J.H."/>
            <person name="Mock T."/>
            <person name="Rouze P."/>
            <person name="Simmons M.P."/>
            <person name="Aerts A.L."/>
            <person name="Allen A.E."/>
            <person name="Cuvelier M.L."/>
            <person name="Derelle E."/>
            <person name="Everett M.V."/>
            <person name="Foulon E."/>
            <person name="Grimwood J."/>
            <person name="Gundlach H."/>
            <person name="Henrissat B."/>
            <person name="Napoli C."/>
            <person name="McDonald S.M."/>
            <person name="Parker M.S."/>
            <person name="Rombauts S."/>
            <person name="Salamov A."/>
            <person name="Von Dassow P."/>
            <person name="Badger J.H."/>
            <person name="Coutinho P.M."/>
            <person name="Demir E."/>
            <person name="Dubchak I."/>
            <person name="Gentemann C."/>
            <person name="Eikrem W."/>
            <person name="Gready J.E."/>
            <person name="John U."/>
            <person name="Lanier W."/>
            <person name="Lindquist E.A."/>
            <person name="Lucas S."/>
            <person name="Mayer K.F."/>
            <person name="Moreau H."/>
            <person name="Not F."/>
            <person name="Otillar R."/>
            <person name="Panaud O."/>
            <person name="Pangilinan J."/>
            <person name="Paulsen I."/>
            <person name="Piegu B."/>
            <person name="Poliakov A."/>
            <person name="Robbens S."/>
            <person name="Schmutz J."/>
            <person name="Toulza E."/>
            <person name="Wyss T."/>
            <person name="Zelensky A."/>
            <person name="Zhou K."/>
            <person name="Armbrust E.V."/>
            <person name="Bhattacharya D."/>
            <person name="Goodenough U.W."/>
            <person name="Van de Peer Y."/>
            <person name="Grigoriev I.V."/>
        </authorList>
    </citation>
    <scope>NUCLEOTIDE SEQUENCE [LARGE SCALE GENOMIC DNA]</scope>
    <source>
        <strain evidence="4">RCC299 / NOUM17</strain>
    </source>
</reference>
<name>C1EES0_MICCC</name>
<evidence type="ECO:0000313" key="4">
    <source>
        <dbReference type="Proteomes" id="UP000002009"/>
    </source>
</evidence>
<keyword evidence="2" id="KW-1133">Transmembrane helix</keyword>
<feature type="transmembrane region" description="Helical" evidence="2">
    <location>
        <begin position="121"/>
        <end position="145"/>
    </location>
</feature>
<proteinExistence type="predicted"/>
<keyword evidence="4" id="KW-1185">Reference proteome</keyword>
<feature type="region of interest" description="Disordered" evidence="1">
    <location>
        <begin position="311"/>
        <end position="355"/>
    </location>
</feature>
<feature type="region of interest" description="Disordered" evidence="1">
    <location>
        <begin position="575"/>
        <end position="594"/>
    </location>
</feature>
<keyword evidence="2" id="KW-0812">Transmembrane</keyword>
<accession>C1EES0</accession>
<organism evidence="3 4">
    <name type="scientific">Micromonas commoda (strain RCC299 / NOUM17 / CCMP2709)</name>
    <name type="common">Picoplanktonic green alga</name>
    <dbReference type="NCBI Taxonomy" id="296587"/>
    <lineage>
        <taxon>Eukaryota</taxon>
        <taxon>Viridiplantae</taxon>
        <taxon>Chlorophyta</taxon>
        <taxon>Mamiellophyceae</taxon>
        <taxon>Mamiellales</taxon>
        <taxon>Mamiellaceae</taxon>
        <taxon>Micromonas</taxon>
    </lineage>
</organism>
<feature type="compositionally biased region" description="Basic and acidic residues" evidence="1">
    <location>
        <begin position="21"/>
        <end position="31"/>
    </location>
</feature>
<feature type="region of interest" description="Disordered" evidence="1">
    <location>
        <begin position="1"/>
        <end position="79"/>
    </location>
</feature>
<dbReference type="InParanoid" id="C1EES0"/>
<feature type="transmembrane region" description="Helical" evidence="2">
    <location>
        <begin position="542"/>
        <end position="567"/>
    </location>
</feature>